<dbReference type="InterPro" id="IPR001969">
    <property type="entry name" value="Aspartic_peptidase_AS"/>
</dbReference>
<dbReference type="Pfam" id="PF13041">
    <property type="entry name" value="PPR_2"/>
    <property type="match status" value="3"/>
</dbReference>
<keyword evidence="5" id="KW-0677">Repeat</keyword>
<dbReference type="PROSITE" id="PS00141">
    <property type="entry name" value="ASP_PROTEASE"/>
    <property type="match status" value="1"/>
</dbReference>
<feature type="repeat" description="PPR" evidence="9">
    <location>
        <begin position="525"/>
        <end position="559"/>
    </location>
</feature>
<dbReference type="InterPro" id="IPR046960">
    <property type="entry name" value="PPR_At4g14850-like_plant"/>
</dbReference>
<dbReference type="Pfam" id="PF01535">
    <property type="entry name" value="PPR"/>
    <property type="match status" value="5"/>
</dbReference>
<keyword evidence="4" id="KW-0732">Signal</keyword>
<dbReference type="PANTHER" id="PTHR47926:SF517">
    <property type="entry name" value="TETRATRICOPEPTIDE REPEAT-LIKE SUPERFAMILY PROTEIN"/>
    <property type="match status" value="1"/>
</dbReference>
<dbReference type="PANTHER" id="PTHR47926">
    <property type="entry name" value="PENTATRICOPEPTIDE REPEAT-CONTAINING PROTEIN"/>
    <property type="match status" value="1"/>
</dbReference>
<accession>A0AAV6NTT9</accession>
<comment type="similarity">
    <text evidence="1">Belongs to the PPR family. PCMP-H subfamily.</text>
</comment>
<evidence type="ECO:0000256" key="7">
    <source>
        <dbReference type="ARBA" id="ARBA00022801"/>
    </source>
</evidence>
<name>A0AAV6NTT9_9ROSI</name>
<sequence>MGRSPKRTVLVNKRETKTTELGRRRRTHRGPSIARPRHPPPTGFSATNYLCDGDAILDGVAITRRLSELSKDGRVDEARKLFDHMPYRDTYTWNIMISAYANSRNMVEARKLFDETPTKSSITWSSLVSGYCRNGCEVEGLRLFSQMWSEGQKPSQYTLGSVLRACSTLGLLHSGKMIHGYVTKIQLEANIFVATGLVDMYSKCKCLLEAEFLFVSLSDRKNYVLSTAMLTGYAQNGESLKAMQCFKEMRIQKMESNHFTFPSILTACTAISAYSFGQQVHGCIILSGFGANVYVQSALVDMYAKCGDLNSARMILNIMELDDVVCWNSMIVGCVTHGHMEEALVLFHKMHNRDIVIDDFTYPSVLKSLGTCRDLKNGESVHSLIMKTGFDACKTVSNALVDMYAKQGNLNCALEVFNKISDKDVISWTSLVTGYVHNGFHEKALKLFCDMRIAGVDLDQFVIACVFSACAELTIIEFGRQVHGNFIKSSVGSLLSAENSLITMYAKCGCLEDATRVFDSMGTRNVISWTAIIVGYAQNGRGKDSLRFYDRMIIDGVKPDPVTFIGLLFACSHAGLVETGRSYFESMEKVYGIKPGSDHYACMIDLLGRAGKLNEAEELLNRMDVEPDATVWKSLLSACRVHGNLELGERAGKNLIKLEPLNSLPYVLLSNMFSVAGRWEDATHIRNSMKRMGINKEPGYSWIEMKSQVHSFISEDRSHPLAAEIYSKIDEMMILIKEAGYVPVMNFALHDMDEEAKERSLTYHSEKLAVAFGLLAVPNGAPIRIFKNLRRENVLAETSGKGGVSPVCKEENRKPAKAPRNRGGPFRQDSSLGLSGCSGRCQKVMSVSIFLGFSNARDNLAIINELLLYSNLVETDKSSRRTQRGIVDVCDFGLRIAIKIVMSFHDDILVGKLNSASSSSLSRRALRQPKLPSDGFRVSLNHVDHVKNLTRFERLQRGVARGKTRLHRLNAMMLAANVGVGGRVQAPVVVGNGEFLMKLAIGSPPRSFSAIMDTGSDLIWTQCKPCQQCFDQATPIFDPKESSSFSKISCSSELCDALPTSTCSSDECEYFYTYGDYSSTHGVLAAETFTFGDSSQDQVSIPGLGFGCGDDNEGDGFSQGEGLVGLGRGPLSLVSQLKEQKFSYCLTAIDDTKPSSLLLGSLANVKPKASEGEIKTTPLIRNPSQPSFYYLSLQGISVGGTQLPIPKATFELHDDGSGGVIIDSGTTITYIEKNAFTLLKKEFVSQMKLPVDDSGTSGLDLCFNLPPETTQVEVPKLTFHFKGADLELPGENYMIEDSRAELICLAIGSSSGMSIFGNLQQQNIMVVHDLQEETVSFLPTQCSDI</sequence>
<evidence type="ECO:0000256" key="6">
    <source>
        <dbReference type="ARBA" id="ARBA00022750"/>
    </source>
</evidence>
<keyword evidence="8" id="KW-0325">Glycoprotein</keyword>
<dbReference type="PROSITE" id="PS51767">
    <property type="entry name" value="PEPTIDASE_A1"/>
    <property type="match status" value="1"/>
</dbReference>
<dbReference type="EMBL" id="JAGKQH010000003">
    <property type="protein sequence ID" value="KAG6603264.1"/>
    <property type="molecule type" value="Genomic_DNA"/>
</dbReference>
<evidence type="ECO:0000256" key="3">
    <source>
        <dbReference type="ARBA" id="ARBA00022670"/>
    </source>
</evidence>
<dbReference type="Pfam" id="PF12854">
    <property type="entry name" value="PPR_1"/>
    <property type="match status" value="1"/>
</dbReference>
<evidence type="ECO:0000256" key="10">
    <source>
        <dbReference type="SAM" id="MobiDB-lite"/>
    </source>
</evidence>
<evidence type="ECO:0000256" key="4">
    <source>
        <dbReference type="ARBA" id="ARBA00022729"/>
    </source>
</evidence>
<protein>
    <submittedName>
        <fullName evidence="12">Pentatricopeptide repeat-containing protein</fullName>
    </submittedName>
</protein>
<dbReference type="FunFam" id="1.25.40.10:FF:000353">
    <property type="entry name" value="Pentatricopeptide repeat-containing protein At4g39530"/>
    <property type="match status" value="1"/>
</dbReference>
<comment type="caution">
    <text evidence="12">The sequence shown here is derived from an EMBL/GenBank/DDBJ whole genome shotgun (WGS) entry which is preliminary data.</text>
</comment>
<dbReference type="FunFam" id="1.25.40.10:FF:000073">
    <property type="entry name" value="Pentatricopeptide repeat-containing protein chloroplastic"/>
    <property type="match status" value="1"/>
</dbReference>
<dbReference type="Pfam" id="PF14543">
    <property type="entry name" value="TAXi_N"/>
    <property type="match status" value="1"/>
</dbReference>
<feature type="repeat" description="PPR" evidence="9">
    <location>
        <begin position="323"/>
        <end position="357"/>
    </location>
</feature>
<dbReference type="InterPro" id="IPR033121">
    <property type="entry name" value="PEPTIDASE_A1"/>
</dbReference>
<dbReference type="GO" id="GO:0008270">
    <property type="term" value="F:zinc ion binding"/>
    <property type="evidence" value="ECO:0007669"/>
    <property type="project" value="InterPro"/>
</dbReference>
<feature type="repeat" description="PPR" evidence="9">
    <location>
        <begin position="89"/>
        <end position="119"/>
    </location>
</feature>
<dbReference type="NCBIfam" id="TIGR00756">
    <property type="entry name" value="PPR"/>
    <property type="match status" value="7"/>
</dbReference>
<dbReference type="FunFam" id="2.40.70.10:FF:000029">
    <property type="entry name" value="Aspartyl protease family protein"/>
    <property type="match status" value="1"/>
</dbReference>
<evidence type="ECO:0000256" key="2">
    <source>
        <dbReference type="ARBA" id="ARBA00007447"/>
    </source>
</evidence>
<dbReference type="InterPro" id="IPR032861">
    <property type="entry name" value="TAXi_N"/>
</dbReference>
<organism evidence="12 13">
    <name type="scientific">Cucurbita argyrosperma subsp. sororia</name>
    <dbReference type="NCBI Taxonomy" id="37648"/>
    <lineage>
        <taxon>Eukaryota</taxon>
        <taxon>Viridiplantae</taxon>
        <taxon>Streptophyta</taxon>
        <taxon>Embryophyta</taxon>
        <taxon>Tracheophyta</taxon>
        <taxon>Spermatophyta</taxon>
        <taxon>Magnoliopsida</taxon>
        <taxon>eudicotyledons</taxon>
        <taxon>Gunneridae</taxon>
        <taxon>Pentapetalae</taxon>
        <taxon>rosids</taxon>
        <taxon>fabids</taxon>
        <taxon>Cucurbitales</taxon>
        <taxon>Cucurbitaceae</taxon>
        <taxon>Cucurbiteae</taxon>
        <taxon>Cucurbita</taxon>
    </lineage>
</organism>
<dbReference type="FunFam" id="2.40.70.10:FF:000016">
    <property type="entry name" value="Probable aspartic protease At2g35615"/>
    <property type="match status" value="1"/>
</dbReference>
<dbReference type="InterPro" id="IPR034161">
    <property type="entry name" value="Pepsin-like_plant"/>
</dbReference>
<evidence type="ECO:0000259" key="11">
    <source>
        <dbReference type="PROSITE" id="PS51767"/>
    </source>
</evidence>
<feature type="repeat" description="PPR" evidence="9">
    <location>
        <begin position="424"/>
        <end position="458"/>
    </location>
</feature>
<feature type="region of interest" description="Disordered" evidence="10">
    <location>
        <begin position="1"/>
        <end position="43"/>
    </location>
</feature>
<gene>
    <name evidence="12" type="primary">PCMP-H42</name>
    <name evidence="12" type="ORF">SDJN03_03873</name>
</gene>
<feature type="compositionally biased region" description="Basic and acidic residues" evidence="10">
    <location>
        <begin position="12"/>
        <end position="22"/>
    </location>
</feature>
<evidence type="ECO:0000256" key="9">
    <source>
        <dbReference type="PROSITE-ProRule" id="PRU00708"/>
    </source>
</evidence>
<feature type="region of interest" description="Disordered" evidence="10">
    <location>
        <begin position="804"/>
        <end position="829"/>
    </location>
</feature>
<dbReference type="FunFam" id="1.25.40.10:FF:000452">
    <property type="entry name" value="pentatricopeptide repeat-containing protein At2g03880, mitochondrial"/>
    <property type="match status" value="1"/>
</dbReference>
<proteinExistence type="inferred from homology"/>
<keyword evidence="3" id="KW-0645">Protease</keyword>
<dbReference type="InterPro" id="IPR046848">
    <property type="entry name" value="E_motif"/>
</dbReference>
<dbReference type="Proteomes" id="UP000685013">
    <property type="component" value="Chromosome 3"/>
</dbReference>
<keyword evidence="13" id="KW-1185">Reference proteome</keyword>
<evidence type="ECO:0000313" key="12">
    <source>
        <dbReference type="EMBL" id="KAG6603264.1"/>
    </source>
</evidence>
<dbReference type="InterPro" id="IPR002885">
    <property type="entry name" value="PPR_rpt"/>
</dbReference>
<dbReference type="InterPro" id="IPR032799">
    <property type="entry name" value="TAXi_C"/>
</dbReference>
<feature type="non-terminal residue" evidence="12">
    <location>
        <position position="1"/>
    </location>
</feature>
<evidence type="ECO:0000256" key="8">
    <source>
        <dbReference type="ARBA" id="ARBA00023180"/>
    </source>
</evidence>
<dbReference type="GO" id="GO:0003723">
    <property type="term" value="F:RNA binding"/>
    <property type="evidence" value="ECO:0007669"/>
    <property type="project" value="InterPro"/>
</dbReference>
<reference evidence="12 13" key="1">
    <citation type="journal article" date="2021" name="Hortic Res">
        <title>The domestication of Cucurbita argyrosperma as revealed by the genome of its wild relative.</title>
        <authorList>
            <person name="Barrera-Redondo J."/>
            <person name="Sanchez-de la Vega G."/>
            <person name="Aguirre-Liguori J.A."/>
            <person name="Castellanos-Morales G."/>
            <person name="Gutierrez-Guerrero Y.T."/>
            <person name="Aguirre-Dugua X."/>
            <person name="Aguirre-Planter E."/>
            <person name="Tenaillon M.I."/>
            <person name="Lira-Saade R."/>
            <person name="Eguiarte L.E."/>
        </authorList>
    </citation>
    <scope>NUCLEOTIDE SEQUENCE [LARGE SCALE GENOMIC DNA]</scope>
    <source>
        <strain evidence="12">JBR-2021</strain>
    </source>
</reference>
<keyword evidence="7" id="KW-0378">Hydrolase</keyword>
<dbReference type="GO" id="GO:0009451">
    <property type="term" value="P:RNA modification"/>
    <property type="evidence" value="ECO:0007669"/>
    <property type="project" value="InterPro"/>
</dbReference>
<evidence type="ECO:0000313" key="13">
    <source>
        <dbReference type="Proteomes" id="UP000685013"/>
    </source>
</evidence>
<feature type="domain" description="Peptidase A1" evidence="11">
    <location>
        <begin position="995"/>
        <end position="1338"/>
    </location>
</feature>
<dbReference type="FunFam" id="1.25.40.10:FF:001093">
    <property type="entry name" value="Pentatricopeptide repeat-containing protein At2g34400"/>
    <property type="match status" value="1"/>
</dbReference>
<dbReference type="CDD" id="cd05476">
    <property type="entry name" value="pepsin_A_like_plant"/>
    <property type="match status" value="1"/>
</dbReference>
<keyword evidence="6" id="KW-0064">Aspartyl protease</keyword>
<dbReference type="Pfam" id="PF14432">
    <property type="entry name" value="DYW_deaminase"/>
    <property type="match status" value="1"/>
</dbReference>
<dbReference type="Pfam" id="PF20431">
    <property type="entry name" value="E_motif"/>
    <property type="match status" value="1"/>
</dbReference>
<dbReference type="PROSITE" id="PS51375">
    <property type="entry name" value="PPR"/>
    <property type="match status" value="5"/>
</dbReference>
<feature type="repeat" description="PPR" evidence="9">
    <location>
        <begin position="120"/>
        <end position="154"/>
    </location>
</feature>
<dbReference type="GO" id="GO:0004190">
    <property type="term" value="F:aspartic-type endopeptidase activity"/>
    <property type="evidence" value="ECO:0007669"/>
    <property type="project" value="UniProtKB-KW"/>
</dbReference>
<evidence type="ECO:0000256" key="1">
    <source>
        <dbReference type="ARBA" id="ARBA00006643"/>
    </source>
</evidence>
<dbReference type="GO" id="GO:0006508">
    <property type="term" value="P:proteolysis"/>
    <property type="evidence" value="ECO:0007669"/>
    <property type="project" value="UniProtKB-KW"/>
</dbReference>
<evidence type="ECO:0000256" key="5">
    <source>
        <dbReference type="ARBA" id="ARBA00022737"/>
    </source>
</evidence>
<comment type="similarity">
    <text evidence="2">Belongs to the peptidase A1 family.</text>
</comment>
<dbReference type="InterPro" id="IPR032867">
    <property type="entry name" value="DYW_dom"/>
</dbReference>
<dbReference type="Pfam" id="PF14541">
    <property type="entry name" value="TAXi_C"/>
    <property type="match status" value="1"/>
</dbReference>